<reference evidence="3 4" key="1">
    <citation type="submission" date="2016-09" db="EMBL/GenBank/DDBJ databases">
        <authorList>
            <person name="Capua I."/>
            <person name="De Benedictis P."/>
            <person name="Joannis T."/>
            <person name="Lombin L.H."/>
            <person name="Cattoli G."/>
        </authorList>
    </citation>
    <scope>NUCLEOTIDE SEQUENCE [LARGE SCALE GENOMIC DNA]</scope>
    <source>
        <strain evidence="3 4">GluBS11</strain>
    </source>
</reference>
<accession>A0A1D3TNE0</accession>
<gene>
    <name evidence="3" type="ORF">SAMN05421730_100190</name>
</gene>
<evidence type="ECO:0000259" key="1">
    <source>
        <dbReference type="Pfam" id="PF17389"/>
    </source>
</evidence>
<evidence type="ECO:0000313" key="4">
    <source>
        <dbReference type="Proteomes" id="UP000199315"/>
    </source>
</evidence>
<dbReference type="InterPro" id="IPR008928">
    <property type="entry name" value="6-hairpin_glycosidase_sf"/>
</dbReference>
<dbReference type="RefSeq" id="WP_091228569.1">
    <property type="nucleotide sequence ID" value="NZ_FMKA01000001.1"/>
</dbReference>
<proteinExistence type="predicted"/>
<dbReference type="OrthoDB" id="9815108at2"/>
<organism evidence="3 4">
    <name type="scientific">Anaerobium acetethylicum</name>
    <dbReference type="NCBI Taxonomy" id="1619234"/>
    <lineage>
        <taxon>Bacteria</taxon>
        <taxon>Bacillati</taxon>
        <taxon>Bacillota</taxon>
        <taxon>Clostridia</taxon>
        <taxon>Lachnospirales</taxon>
        <taxon>Lachnospiraceae</taxon>
        <taxon>Anaerobium</taxon>
    </lineage>
</organism>
<evidence type="ECO:0000259" key="2">
    <source>
        <dbReference type="Pfam" id="PF17390"/>
    </source>
</evidence>
<feature type="domain" description="Alpha-L-rhamnosidase C-terminal" evidence="2">
    <location>
        <begin position="695"/>
        <end position="751"/>
    </location>
</feature>
<evidence type="ECO:0000313" key="3">
    <source>
        <dbReference type="EMBL" id="SCP94846.1"/>
    </source>
</evidence>
<dbReference type="PANTHER" id="PTHR34987:SF2">
    <property type="entry name" value="B, PUTATIVE (AFU_ORTHOLOGUE AFUA_7G05040)-RELATED"/>
    <property type="match status" value="1"/>
</dbReference>
<dbReference type="InterPro" id="IPR035396">
    <property type="entry name" value="Bac_rhamnosid6H"/>
</dbReference>
<dbReference type="EMBL" id="FMKA01000001">
    <property type="protein sequence ID" value="SCP94846.1"/>
    <property type="molecule type" value="Genomic_DNA"/>
</dbReference>
<dbReference type="SUPFAM" id="SSF48208">
    <property type="entry name" value="Six-hairpin glycosidases"/>
    <property type="match status" value="1"/>
</dbReference>
<sequence length="763" mass="87960">MNQNDDCTWYWLPEWNAEKETSPVFVYFRKEIELEEKPEHFTICMSADSRYKLYVNQKLAEAGPSKGNDQIWYYDELDIAPLLKNGRNILAVAVLHYPVEHYKGNFSTFRTKTPGLYTNIKGDWICRRAEHIQIVSENPWFAPMQIYERAAGNQTSLLWMHENYDAADWKPAREYGTDETEIKNLSLRTIPFLRKIKGKFREISKQHRSDYSPDEWKDFLQEKRTLLVPSNTVESVDIDAGELMTGYLQLRMAQGAGAEITLLQAECYAGERCEHEDPFKRLPRKGDRTDAVHGDLYGNEDFYLAFGGGTEGIPEVYEPFWFRTFRYIRLRIETKEEPLQLLGFDYTETGYPLEIQSWGKASDSSLDGVWDISARTLRRCMFETYVDCPFYEQLQYAMDSRSQMLFTYATAADDRLARKCMEDFRQSALEDGMIQCSYPNYENNVIPGFSIYYIGMLYDHMMYFGDRELIEKHMPVVEGILNYFNSRLDESGIVGKIGGLNKPDNYWSFIDWTKEWDKTDGVPPVTLDGPITMESLLYVLGLQYAAELADYLGQNAAAECYRKAAVNAQQAVNRCCKGINGMYQDGPGMEAYSQHTQVFAILTDTVSIEAGRALLEETLINSERYAQCSVAMMFYLFRALEKCGLYHYTNGLWDIWRTMVDNNLTTCAEDPISSRSDCHAWGSLLLYEMPASILGVRPVKPGCGQIMIQPHTEWLSWAKGEVMTPKGKIEVAWEKQENEEVKLTIHCPDGMEICYDHEGRSPE</sequence>
<dbReference type="Gene3D" id="1.50.10.10">
    <property type="match status" value="1"/>
</dbReference>
<dbReference type="PANTHER" id="PTHR34987">
    <property type="entry name" value="C, PUTATIVE (AFU_ORTHOLOGUE AFUA_3G02880)-RELATED"/>
    <property type="match status" value="1"/>
</dbReference>
<dbReference type="Proteomes" id="UP000199315">
    <property type="component" value="Unassembled WGS sequence"/>
</dbReference>
<name>A0A1D3TNE0_9FIRM</name>
<dbReference type="Gene3D" id="2.60.120.260">
    <property type="entry name" value="Galactose-binding domain-like"/>
    <property type="match status" value="2"/>
</dbReference>
<dbReference type="Pfam" id="PF17390">
    <property type="entry name" value="Bac_rhamnosid_C"/>
    <property type="match status" value="1"/>
</dbReference>
<feature type="domain" description="Alpha-L-rhamnosidase six-hairpin glycosidase" evidence="1">
    <location>
        <begin position="359"/>
        <end position="681"/>
    </location>
</feature>
<dbReference type="STRING" id="1619234.SAMN05421730_100190"/>
<dbReference type="Pfam" id="PF17389">
    <property type="entry name" value="Bac_rhamnosid6H"/>
    <property type="match status" value="1"/>
</dbReference>
<protein>
    <submittedName>
        <fullName evidence="3">Alpha-L-rhamnosidase</fullName>
    </submittedName>
</protein>
<dbReference type="Gene3D" id="2.60.420.10">
    <property type="entry name" value="Maltose phosphorylase, domain 3"/>
    <property type="match status" value="1"/>
</dbReference>
<dbReference type="GO" id="GO:0005975">
    <property type="term" value="P:carbohydrate metabolic process"/>
    <property type="evidence" value="ECO:0007669"/>
    <property type="project" value="InterPro"/>
</dbReference>
<dbReference type="InterPro" id="IPR035398">
    <property type="entry name" value="Bac_rhamnosid_C"/>
</dbReference>
<dbReference type="AlphaFoldDB" id="A0A1D3TNE0"/>
<keyword evidence="4" id="KW-1185">Reference proteome</keyword>
<dbReference type="InterPro" id="IPR012341">
    <property type="entry name" value="6hp_glycosidase-like_sf"/>
</dbReference>